<accession>A0A8J3JA63</accession>
<comment type="caution">
    <text evidence="3">The sequence shown here is derived from an EMBL/GenBank/DDBJ whole genome shotgun (WGS) entry which is preliminary data.</text>
</comment>
<name>A0A8J3JA63_9ACTN</name>
<dbReference type="Proteomes" id="UP000601223">
    <property type="component" value="Unassembled WGS sequence"/>
</dbReference>
<dbReference type="GO" id="GO:0008168">
    <property type="term" value="F:methyltransferase activity"/>
    <property type="evidence" value="ECO:0007669"/>
    <property type="project" value="UniProtKB-KW"/>
</dbReference>
<dbReference type="InterPro" id="IPR029063">
    <property type="entry name" value="SAM-dependent_MTases_sf"/>
</dbReference>
<evidence type="ECO:0000313" key="3">
    <source>
        <dbReference type="EMBL" id="GIF80496.1"/>
    </source>
</evidence>
<dbReference type="GO" id="GO:0032259">
    <property type="term" value="P:methylation"/>
    <property type="evidence" value="ECO:0007669"/>
    <property type="project" value="UniProtKB-KW"/>
</dbReference>
<feature type="domain" description="Methyltransferase" evidence="2">
    <location>
        <begin position="50"/>
        <end position="145"/>
    </location>
</feature>
<dbReference type="CDD" id="cd02440">
    <property type="entry name" value="AdoMet_MTases"/>
    <property type="match status" value="1"/>
</dbReference>
<dbReference type="InterPro" id="IPR041698">
    <property type="entry name" value="Methyltransf_25"/>
</dbReference>
<dbReference type="AlphaFoldDB" id="A0A8J3JA63"/>
<dbReference type="RefSeq" id="WP_203744065.1">
    <property type="nucleotide sequence ID" value="NZ_BONF01000009.1"/>
</dbReference>
<dbReference type="Pfam" id="PF13649">
    <property type="entry name" value="Methyltransf_25"/>
    <property type="match status" value="1"/>
</dbReference>
<dbReference type="Gene3D" id="3.40.50.150">
    <property type="entry name" value="Vaccinia Virus protein VP39"/>
    <property type="match status" value="1"/>
</dbReference>
<organism evidence="3 4">
    <name type="scientific">Catellatospora bangladeshensis</name>
    <dbReference type="NCBI Taxonomy" id="310355"/>
    <lineage>
        <taxon>Bacteria</taxon>
        <taxon>Bacillati</taxon>
        <taxon>Actinomycetota</taxon>
        <taxon>Actinomycetes</taxon>
        <taxon>Micromonosporales</taxon>
        <taxon>Micromonosporaceae</taxon>
        <taxon>Catellatospora</taxon>
    </lineage>
</organism>
<dbReference type="EMBL" id="BONF01000009">
    <property type="protein sequence ID" value="GIF80496.1"/>
    <property type="molecule type" value="Genomic_DNA"/>
</dbReference>
<proteinExistence type="predicted"/>
<sequence length="202" mass="21798">MARRTRWVTDTEQGHSQRMIEIFRRMAAEGRDLAGEARLLDAMIPPGSTVLDAGCGSGRVGAALAGRGHTVCGVDADEVLIAAAREDFPDVEWLVGDLSELELTADGQLREFDAAILAGNVMPYLAPQTEVEVLRRIGAHVRPDGPVLVGFGTTRGYAVADFDAHAAEAGLLVEQRFATWDLRPWHPAADFAVTVLRRPAGR</sequence>
<evidence type="ECO:0000259" key="2">
    <source>
        <dbReference type="Pfam" id="PF13649"/>
    </source>
</evidence>
<keyword evidence="4" id="KW-1185">Reference proteome</keyword>
<dbReference type="SUPFAM" id="SSF53335">
    <property type="entry name" value="S-adenosyl-L-methionine-dependent methyltransferases"/>
    <property type="match status" value="1"/>
</dbReference>
<keyword evidence="1" id="KW-0808">Transferase</keyword>
<protein>
    <submittedName>
        <fullName evidence="3">SAM-dependent methyltransferase</fullName>
    </submittedName>
</protein>
<evidence type="ECO:0000313" key="4">
    <source>
        <dbReference type="Proteomes" id="UP000601223"/>
    </source>
</evidence>
<keyword evidence="3" id="KW-0489">Methyltransferase</keyword>
<evidence type="ECO:0000256" key="1">
    <source>
        <dbReference type="ARBA" id="ARBA00022679"/>
    </source>
</evidence>
<reference evidence="3 4" key="1">
    <citation type="submission" date="2021-01" db="EMBL/GenBank/DDBJ databases">
        <title>Whole genome shotgun sequence of Catellatospora bangladeshensis NBRC 107357.</title>
        <authorList>
            <person name="Komaki H."/>
            <person name="Tamura T."/>
        </authorList>
    </citation>
    <scope>NUCLEOTIDE SEQUENCE [LARGE SCALE GENOMIC DNA]</scope>
    <source>
        <strain evidence="3 4">NBRC 107357</strain>
    </source>
</reference>
<gene>
    <name evidence="3" type="ORF">Cba03nite_18450</name>
</gene>
<dbReference type="PANTHER" id="PTHR43861">
    <property type="entry name" value="TRANS-ACONITATE 2-METHYLTRANSFERASE-RELATED"/>
    <property type="match status" value="1"/>
</dbReference>